<dbReference type="AlphaFoldDB" id="A0A2K3KQQ0"/>
<comment type="caution">
    <text evidence="1">The sequence shown here is derived from an EMBL/GenBank/DDBJ whole genome shotgun (WGS) entry which is preliminary data.</text>
</comment>
<accession>A0A2K3KQQ0</accession>
<evidence type="ECO:0000313" key="1">
    <source>
        <dbReference type="EMBL" id="PNX68614.1"/>
    </source>
</evidence>
<gene>
    <name evidence="1" type="ORF">L195_g056266</name>
</gene>
<organism evidence="1 2">
    <name type="scientific">Trifolium pratense</name>
    <name type="common">Red clover</name>
    <dbReference type="NCBI Taxonomy" id="57577"/>
    <lineage>
        <taxon>Eukaryota</taxon>
        <taxon>Viridiplantae</taxon>
        <taxon>Streptophyta</taxon>
        <taxon>Embryophyta</taxon>
        <taxon>Tracheophyta</taxon>
        <taxon>Spermatophyta</taxon>
        <taxon>Magnoliopsida</taxon>
        <taxon>eudicotyledons</taxon>
        <taxon>Gunneridae</taxon>
        <taxon>Pentapetalae</taxon>
        <taxon>rosids</taxon>
        <taxon>fabids</taxon>
        <taxon>Fabales</taxon>
        <taxon>Fabaceae</taxon>
        <taxon>Papilionoideae</taxon>
        <taxon>50 kb inversion clade</taxon>
        <taxon>NPAAA clade</taxon>
        <taxon>Hologalegina</taxon>
        <taxon>IRL clade</taxon>
        <taxon>Trifolieae</taxon>
        <taxon>Trifolium</taxon>
    </lineage>
</organism>
<proteinExistence type="predicted"/>
<dbReference type="Proteomes" id="UP000236291">
    <property type="component" value="Unassembled WGS sequence"/>
</dbReference>
<evidence type="ECO:0000313" key="2">
    <source>
        <dbReference type="Proteomes" id="UP000236291"/>
    </source>
</evidence>
<name>A0A2K3KQQ0_TRIPR</name>
<reference evidence="1 2" key="1">
    <citation type="journal article" date="2014" name="Am. J. Bot.">
        <title>Genome assembly and annotation for red clover (Trifolium pratense; Fabaceae).</title>
        <authorList>
            <person name="Istvanek J."/>
            <person name="Jaros M."/>
            <person name="Krenek A."/>
            <person name="Repkova J."/>
        </authorList>
    </citation>
    <scope>NUCLEOTIDE SEQUENCE [LARGE SCALE GENOMIC DNA]</scope>
    <source>
        <strain evidence="2">cv. Tatra</strain>
        <tissue evidence="1">Young leaves</tissue>
    </source>
</reference>
<protein>
    <submittedName>
        <fullName evidence="1">Uncharacterized protein</fullName>
    </submittedName>
</protein>
<sequence length="35" mass="3593">APVCYSSLIVKAGVDANQSLVVATLVVVALDDRCC</sequence>
<dbReference type="EMBL" id="ASHM01105926">
    <property type="protein sequence ID" value="PNX68614.1"/>
    <property type="molecule type" value="Genomic_DNA"/>
</dbReference>
<feature type="non-terminal residue" evidence="1">
    <location>
        <position position="1"/>
    </location>
</feature>
<reference evidence="1 2" key="2">
    <citation type="journal article" date="2017" name="Front. Plant Sci.">
        <title>Gene Classification and Mining of Molecular Markers Useful in Red Clover (Trifolium pratense) Breeding.</title>
        <authorList>
            <person name="Istvanek J."/>
            <person name="Dluhosova J."/>
            <person name="Dluhos P."/>
            <person name="Patkova L."/>
            <person name="Nedelnik J."/>
            <person name="Repkova J."/>
        </authorList>
    </citation>
    <scope>NUCLEOTIDE SEQUENCE [LARGE SCALE GENOMIC DNA]</scope>
    <source>
        <strain evidence="2">cv. Tatra</strain>
        <tissue evidence="1">Young leaves</tissue>
    </source>
</reference>